<keyword evidence="2" id="KW-1185">Reference proteome</keyword>
<dbReference type="EMBL" id="LN730558">
    <property type="protein sequence ID" value="CEP13856.1"/>
    <property type="molecule type" value="Genomic_DNA"/>
</dbReference>
<proteinExistence type="predicted"/>
<name>A0A0B7NFY8_9FUNG</name>
<dbReference type="Proteomes" id="UP000054107">
    <property type="component" value="Unassembled WGS sequence"/>
</dbReference>
<protein>
    <submittedName>
        <fullName evidence="1">Uncharacterized protein</fullName>
    </submittedName>
</protein>
<accession>A0A0B7NFY8</accession>
<organism evidence="1 2">
    <name type="scientific">Parasitella parasitica</name>
    <dbReference type="NCBI Taxonomy" id="35722"/>
    <lineage>
        <taxon>Eukaryota</taxon>
        <taxon>Fungi</taxon>
        <taxon>Fungi incertae sedis</taxon>
        <taxon>Mucoromycota</taxon>
        <taxon>Mucoromycotina</taxon>
        <taxon>Mucoromycetes</taxon>
        <taxon>Mucorales</taxon>
        <taxon>Mucorineae</taxon>
        <taxon>Mucoraceae</taxon>
        <taxon>Parasitella</taxon>
    </lineage>
</organism>
<dbReference type="OrthoDB" id="2218164at2759"/>
<evidence type="ECO:0000313" key="1">
    <source>
        <dbReference type="EMBL" id="CEP13856.1"/>
    </source>
</evidence>
<evidence type="ECO:0000313" key="2">
    <source>
        <dbReference type="Proteomes" id="UP000054107"/>
    </source>
</evidence>
<dbReference type="AlphaFoldDB" id="A0A0B7NFY8"/>
<sequence>MQRKFLDQNGQEFCNFIVPTEYFPRIDLISKIVLTDVRIVNVITATIVKAEKDSYVVEPLGFMHQNFGAVLYTPCSLKTDLPPIVINTIETFEEKKFNQIIQQCTNIFEQYKTLPICVIIVVQQLDEKIIEQSSQHHDLPLLREITCAFWAKQCILVSSEDIKLNKSKVRHHPLLDIIIAITSNEKAILCNDSL</sequence>
<reference evidence="1 2" key="1">
    <citation type="submission" date="2014-09" db="EMBL/GenBank/DDBJ databases">
        <authorList>
            <person name="Ellenberger Sabrina"/>
        </authorList>
    </citation>
    <scope>NUCLEOTIDE SEQUENCE [LARGE SCALE GENOMIC DNA]</scope>
    <source>
        <strain evidence="1 2">CBS 412.66</strain>
    </source>
</reference>
<gene>
    <name evidence="1" type="primary">PARPA_07991.1 scaffold 31073</name>
</gene>